<comment type="function">
    <text evidence="5">RNA helicase.</text>
</comment>
<protein>
    <recommendedName>
        <fullName evidence="5">ATP-dependent RNA helicase</fullName>
        <ecNumber evidence="5">3.6.4.13</ecNumber>
    </recommendedName>
</protein>
<keyword evidence="1 5" id="KW-0547">Nucleotide-binding</keyword>
<accession>A0A835WNE8</accession>
<evidence type="ECO:0000256" key="1">
    <source>
        <dbReference type="ARBA" id="ARBA00022741"/>
    </source>
</evidence>
<feature type="compositionally biased region" description="Low complexity" evidence="6">
    <location>
        <begin position="11"/>
        <end position="29"/>
    </location>
</feature>
<feature type="compositionally biased region" description="Basic and acidic residues" evidence="6">
    <location>
        <begin position="1"/>
        <end position="10"/>
    </location>
</feature>
<evidence type="ECO:0000259" key="8">
    <source>
        <dbReference type="PROSITE" id="PS51194"/>
    </source>
</evidence>
<evidence type="ECO:0000256" key="4">
    <source>
        <dbReference type="ARBA" id="ARBA00022884"/>
    </source>
</evidence>
<comment type="caution">
    <text evidence="9">The sequence shown here is derived from an EMBL/GenBank/DDBJ whole genome shotgun (WGS) entry which is preliminary data.</text>
</comment>
<dbReference type="InterPro" id="IPR027417">
    <property type="entry name" value="P-loop_NTPase"/>
</dbReference>
<evidence type="ECO:0000256" key="2">
    <source>
        <dbReference type="ARBA" id="ARBA00022801"/>
    </source>
</evidence>
<dbReference type="OrthoDB" id="3370at2759"/>
<dbReference type="GO" id="GO:0003724">
    <property type="term" value="F:RNA helicase activity"/>
    <property type="evidence" value="ECO:0007669"/>
    <property type="project" value="UniProtKB-EC"/>
</dbReference>
<dbReference type="GO" id="GO:0016787">
    <property type="term" value="F:hydrolase activity"/>
    <property type="evidence" value="ECO:0007669"/>
    <property type="project" value="UniProtKB-KW"/>
</dbReference>
<feature type="compositionally biased region" description="Basic residues" evidence="6">
    <location>
        <begin position="715"/>
        <end position="724"/>
    </location>
</feature>
<dbReference type="PROSITE" id="PS51192">
    <property type="entry name" value="HELICASE_ATP_BIND_1"/>
    <property type="match status" value="1"/>
</dbReference>
<dbReference type="Proteomes" id="UP000613740">
    <property type="component" value="Unassembled WGS sequence"/>
</dbReference>
<dbReference type="EMBL" id="JAEHOD010000011">
    <property type="protein sequence ID" value="KAG2450423.1"/>
    <property type="molecule type" value="Genomic_DNA"/>
</dbReference>
<feature type="region of interest" description="Disordered" evidence="6">
    <location>
        <begin position="640"/>
        <end position="759"/>
    </location>
</feature>
<dbReference type="InterPro" id="IPR014001">
    <property type="entry name" value="Helicase_ATP-bd"/>
</dbReference>
<proteinExistence type="inferred from homology"/>
<evidence type="ECO:0000256" key="5">
    <source>
        <dbReference type="RuleBase" id="RU365068"/>
    </source>
</evidence>
<dbReference type="Gene3D" id="3.40.50.300">
    <property type="entry name" value="P-loop containing nucleotide triphosphate hydrolases"/>
    <property type="match status" value="2"/>
</dbReference>
<dbReference type="PANTHER" id="PTHR24031">
    <property type="entry name" value="RNA HELICASE"/>
    <property type="match status" value="1"/>
</dbReference>
<dbReference type="Pfam" id="PF00271">
    <property type="entry name" value="Helicase_C"/>
    <property type="match status" value="1"/>
</dbReference>
<dbReference type="SUPFAM" id="SSF52540">
    <property type="entry name" value="P-loop containing nucleoside triphosphate hydrolases"/>
    <property type="match status" value="1"/>
</dbReference>
<keyword evidence="10" id="KW-1185">Reference proteome</keyword>
<feature type="compositionally biased region" description="Basic and acidic residues" evidence="6">
    <location>
        <begin position="691"/>
        <end position="710"/>
    </location>
</feature>
<comment type="domain">
    <text evidence="5">The Q motif is unique to and characteristic of the DEAD box family of RNA helicases and controls ATP binding and hydrolysis.</text>
</comment>
<dbReference type="SMART" id="SM00487">
    <property type="entry name" value="DEXDc"/>
    <property type="match status" value="1"/>
</dbReference>
<dbReference type="CDD" id="cd18787">
    <property type="entry name" value="SF2_C_DEAD"/>
    <property type="match status" value="1"/>
</dbReference>
<feature type="compositionally biased region" description="Low complexity" evidence="6">
    <location>
        <begin position="640"/>
        <end position="662"/>
    </location>
</feature>
<dbReference type="AlphaFoldDB" id="A0A835WNE8"/>
<dbReference type="InterPro" id="IPR011545">
    <property type="entry name" value="DEAD/DEAH_box_helicase_dom"/>
</dbReference>
<name>A0A835WNE8_9CHLO</name>
<evidence type="ECO:0000313" key="9">
    <source>
        <dbReference type="EMBL" id="KAG2450423.1"/>
    </source>
</evidence>
<dbReference type="Pfam" id="PF00270">
    <property type="entry name" value="DEAD"/>
    <property type="match status" value="2"/>
</dbReference>
<dbReference type="SMART" id="SM00490">
    <property type="entry name" value="HELICc"/>
    <property type="match status" value="1"/>
</dbReference>
<gene>
    <name evidence="9" type="ORF">HYH02_004925</name>
</gene>
<dbReference type="EC" id="3.6.4.13" evidence="5"/>
<organism evidence="9 10">
    <name type="scientific">Chlamydomonas schloesseri</name>
    <dbReference type="NCBI Taxonomy" id="2026947"/>
    <lineage>
        <taxon>Eukaryota</taxon>
        <taxon>Viridiplantae</taxon>
        <taxon>Chlorophyta</taxon>
        <taxon>core chlorophytes</taxon>
        <taxon>Chlorophyceae</taxon>
        <taxon>CS clade</taxon>
        <taxon>Chlamydomonadales</taxon>
        <taxon>Chlamydomonadaceae</taxon>
        <taxon>Chlamydomonas</taxon>
    </lineage>
</organism>
<sequence length="759" mass="78097">MANTQDKEPRAAGVAHAPTAAAGGRSGSSGAAAAGVKAGPVLPWMRVPITIESGTGVPIEGVLGMDKRLVPVLLNEFSFTELFPVQAAVWQHSAGGRSTAHDLCVAAPTGSGKTLAYALPVVNALADTTAHKHFRSLGRLQALVVLPTRDLAAQVYDVFRPLCEAVGLNAVLAAARTSEAAEAAQLLGTAAAATSGGGSGDVGGGGGGGSHRHLHRAAPGGMAGAAHGGGGGIGSGSGAGGGGGAGCGWGADVVVATPGRLMAHLSGTPGFTLEHLRFLVVDETDRLLRQSYQEWLPRVLAQLSPQHAALQQHLHVLAQHGLDIAGGSSSSSGSSSHGGGGGAAGHFAALWPGASTGTALPYSVPRVVKIVVSATLTRDPAKLQRLALHHPRYVATAGSAGAAGGGGGQGSGSGGGGSAAAAAAARYSLPRSLSEYRLLCSAARKPLALLALLADASAAGESVIVFTSSLEMTHKLYLMLSAVPELAGQVVEYSSHVTAKERATGLERFRKGGAKVLVASDAMTRGMDVDCVQAVINYDAPVYAKTYVHRAGRTARAGKSGRVVTLLRDEDMRHFKAMIRKADNNFVRELKLPAERVESFRPALAGALQQLEALLAAEKRADAVTAAELLKQQQQQQAQQQQRQEQKQKQQQQDAGKAQNAAAEKEQEGEADRRAEDEGEQGDADDAADGEEAHVSERARAQQKRGREDNGVVPGRKRRGGTHKRPADTADAGQQVADDEGGGNVQKGKRKRRREAGQG</sequence>
<keyword evidence="4 5" id="KW-0694">RNA-binding</keyword>
<keyword evidence="3 5" id="KW-0067">ATP-binding</keyword>
<feature type="region of interest" description="Disordered" evidence="6">
    <location>
        <begin position="1"/>
        <end position="29"/>
    </location>
</feature>
<feature type="domain" description="Helicase C-terminal" evidence="8">
    <location>
        <begin position="448"/>
        <end position="598"/>
    </location>
</feature>
<feature type="domain" description="Helicase ATP-binding" evidence="7">
    <location>
        <begin position="94"/>
        <end position="394"/>
    </location>
</feature>
<evidence type="ECO:0000256" key="6">
    <source>
        <dbReference type="SAM" id="MobiDB-lite"/>
    </source>
</evidence>
<feature type="region of interest" description="Disordered" evidence="6">
    <location>
        <begin position="193"/>
        <end position="226"/>
    </location>
</feature>
<evidence type="ECO:0000313" key="10">
    <source>
        <dbReference type="Proteomes" id="UP000613740"/>
    </source>
</evidence>
<feature type="compositionally biased region" description="Acidic residues" evidence="6">
    <location>
        <begin position="677"/>
        <end position="690"/>
    </location>
</feature>
<feature type="compositionally biased region" description="Basic residues" evidence="6">
    <location>
        <begin position="747"/>
        <end position="759"/>
    </location>
</feature>
<comment type="catalytic activity">
    <reaction evidence="5">
        <text>ATP + H2O = ADP + phosphate + H(+)</text>
        <dbReference type="Rhea" id="RHEA:13065"/>
        <dbReference type="ChEBI" id="CHEBI:15377"/>
        <dbReference type="ChEBI" id="CHEBI:15378"/>
        <dbReference type="ChEBI" id="CHEBI:30616"/>
        <dbReference type="ChEBI" id="CHEBI:43474"/>
        <dbReference type="ChEBI" id="CHEBI:456216"/>
        <dbReference type="EC" id="3.6.4.13"/>
    </reaction>
</comment>
<evidence type="ECO:0000256" key="3">
    <source>
        <dbReference type="ARBA" id="ARBA00022840"/>
    </source>
</evidence>
<feature type="compositionally biased region" description="Basic and acidic residues" evidence="6">
    <location>
        <begin position="663"/>
        <end position="676"/>
    </location>
</feature>
<dbReference type="PROSITE" id="PS51194">
    <property type="entry name" value="HELICASE_CTER"/>
    <property type="match status" value="1"/>
</dbReference>
<keyword evidence="2 5" id="KW-0378">Hydrolase</keyword>
<dbReference type="GO" id="GO:0003723">
    <property type="term" value="F:RNA binding"/>
    <property type="evidence" value="ECO:0007669"/>
    <property type="project" value="UniProtKB-UniRule"/>
</dbReference>
<comment type="similarity">
    <text evidence="5">Belongs to the DEAD box helicase family.</text>
</comment>
<keyword evidence="5" id="KW-0347">Helicase</keyword>
<dbReference type="GO" id="GO:0005524">
    <property type="term" value="F:ATP binding"/>
    <property type="evidence" value="ECO:0007669"/>
    <property type="project" value="UniProtKB-UniRule"/>
</dbReference>
<dbReference type="InterPro" id="IPR001650">
    <property type="entry name" value="Helicase_C-like"/>
</dbReference>
<feature type="compositionally biased region" description="Gly residues" evidence="6">
    <location>
        <begin position="195"/>
        <end position="209"/>
    </location>
</feature>
<evidence type="ECO:0000259" key="7">
    <source>
        <dbReference type="PROSITE" id="PS51192"/>
    </source>
</evidence>
<reference evidence="9" key="1">
    <citation type="journal article" date="2020" name="bioRxiv">
        <title>Comparative genomics of Chlamydomonas.</title>
        <authorList>
            <person name="Craig R.J."/>
            <person name="Hasan A.R."/>
            <person name="Ness R.W."/>
            <person name="Keightley P.D."/>
        </authorList>
    </citation>
    <scope>NUCLEOTIDE SEQUENCE</scope>
    <source>
        <strain evidence="9">CCAP 11/173</strain>
    </source>
</reference>